<dbReference type="Proteomes" id="UP000255024">
    <property type="component" value="Unassembled WGS sequence"/>
</dbReference>
<dbReference type="GO" id="GO:0008803">
    <property type="term" value="F:bis(5'-nucleosyl)-tetraphosphatase (symmetrical) activity"/>
    <property type="evidence" value="ECO:0007669"/>
    <property type="project" value="TreeGrafter"/>
</dbReference>
<keyword evidence="2" id="KW-0378">Hydrolase</keyword>
<dbReference type="SUPFAM" id="SSF56300">
    <property type="entry name" value="Metallo-dependent phosphatases"/>
    <property type="match status" value="1"/>
</dbReference>
<evidence type="ECO:0000259" key="1">
    <source>
        <dbReference type="Pfam" id="PF00149"/>
    </source>
</evidence>
<dbReference type="Gene3D" id="3.60.21.10">
    <property type="match status" value="1"/>
</dbReference>
<dbReference type="PRINTS" id="PR00114">
    <property type="entry name" value="STPHPHTASE"/>
</dbReference>
<dbReference type="EMBL" id="UGQL01000002">
    <property type="protein sequence ID" value="STZ69218.1"/>
    <property type="molecule type" value="Genomic_DNA"/>
</dbReference>
<dbReference type="PANTHER" id="PTHR42850">
    <property type="entry name" value="METALLOPHOSPHOESTERASE"/>
    <property type="match status" value="1"/>
</dbReference>
<gene>
    <name evidence="2" type="primary">pphA_2</name>
    <name evidence="2" type="ORF">NCTC11179_02722</name>
</gene>
<dbReference type="EC" id="3.1.3.16" evidence="2"/>
<dbReference type="AlphaFoldDB" id="A0A378U1W4"/>
<proteinExistence type="predicted"/>
<evidence type="ECO:0000313" key="3">
    <source>
        <dbReference type="Proteomes" id="UP000255024"/>
    </source>
</evidence>
<evidence type="ECO:0000313" key="2">
    <source>
        <dbReference type="EMBL" id="STZ69218.1"/>
    </source>
</evidence>
<dbReference type="RefSeq" id="WP_115092007.1">
    <property type="nucleotide sequence ID" value="NZ_CP068107.1"/>
</dbReference>
<dbReference type="Pfam" id="PF00149">
    <property type="entry name" value="Metallophos"/>
    <property type="match status" value="1"/>
</dbReference>
<dbReference type="PANTHER" id="PTHR42850:SF4">
    <property type="entry name" value="ZINC-DEPENDENT ENDOPOLYPHOSPHATASE"/>
    <property type="match status" value="1"/>
</dbReference>
<dbReference type="GO" id="GO:0004722">
    <property type="term" value="F:protein serine/threonine phosphatase activity"/>
    <property type="evidence" value="ECO:0007669"/>
    <property type="project" value="UniProtKB-EC"/>
</dbReference>
<name>A0A378U1W4_MYROD</name>
<reference evidence="2 3" key="1">
    <citation type="submission" date="2018-06" db="EMBL/GenBank/DDBJ databases">
        <authorList>
            <consortium name="Pathogen Informatics"/>
            <person name="Doyle S."/>
        </authorList>
    </citation>
    <scope>NUCLEOTIDE SEQUENCE [LARGE SCALE GENOMIC DNA]</scope>
    <source>
        <strain evidence="2 3">NCTC11179</strain>
    </source>
</reference>
<dbReference type="InterPro" id="IPR050126">
    <property type="entry name" value="Ap4A_hydrolase"/>
</dbReference>
<accession>A0A378U1W4</accession>
<organism evidence="2 3">
    <name type="scientific">Myroides odoratus</name>
    <name type="common">Flavobacterium odoratum</name>
    <dbReference type="NCBI Taxonomy" id="256"/>
    <lineage>
        <taxon>Bacteria</taxon>
        <taxon>Pseudomonadati</taxon>
        <taxon>Bacteroidota</taxon>
        <taxon>Flavobacteriia</taxon>
        <taxon>Flavobacteriales</taxon>
        <taxon>Flavobacteriaceae</taxon>
        <taxon>Myroides</taxon>
    </lineage>
</organism>
<keyword evidence="3" id="KW-1185">Reference proteome</keyword>
<dbReference type="InterPro" id="IPR004843">
    <property type="entry name" value="Calcineurin-like_PHP"/>
</dbReference>
<dbReference type="GO" id="GO:0110154">
    <property type="term" value="P:RNA decapping"/>
    <property type="evidence" value="ECO:0007669"/>
    <property type="project" value="TreeGrafter"/>
</dbReference>
<dbReference type="InterPro" id="IPR006186">
    <property type="entry name" value="Ser/Thr-sp_prot-phosphatase"/>
</dbReference>
<sequence>MSRTLVIGDIHGGFKGLKQLFERAQITPTDQLIFLGDYVDGWSEPHLVVEFLLALEQTHSCVFLRGNHESLLVKWMLTKQENPQWFRNGGDASVLAYRQLPEEQFARHLAFFQRLQNYYIDAKNRLFVHAGFTNPRGIEVEFFEEYLYWDRTLWEMVMAMDPNLDASSPLYPKRLKFHEEIYIGHTPVTHFGFDVPVNFANVWNIDTGAAFLGKISAMDIETKEYWQSDVVADLYPTEEGRNH</sequence>
<dbReference type="GO" id="GO:0005737">
    <property type="term" value="C:cytoplasm"/>
    <property type="evidence" value="ECO:0007669"/>
    <property type="project" value="TreeGrafter"/>
</dbReference>
<dbReference type="InterPro" id="IPR029052">
    <property type="entry name" value="Metallo-depent_PP-like"/>
</dbReference>
<dbReference type="CDD" id="cd00144">
    <property type="entry name" value="MPP_PPP_family"/>
    <property type="match status" value="1"/>
</dbReference>
<feature type="domain" description="Calcineurin-like phosphoesterase" evidence="1">
    <location>
        <begin position="3"/>
        <end position="172"/>
    </location>
</feature>
<protein>
    <submittedName>
        <fullName evidence="2">Serine/threonine-protein phosphatase 1</fullName>
        <ecNumber evidence="2">3.1.3.16</ecNumber>
    </submittedName>
</protein>